<dbReference type="CDD" id="cd18808">
    <property type="entry name" value="SF1_C_Upf1"/>
    <property type="match status" value="1"/>
</dbReference>
<protein>
    <submittedName>
        <fullName evidence="5">Uncharacterized protein</fullName>
    </submittedName>
</protein>
<comment type="caution">
    <text evidence="5">The sequence shown here is derived from an EMBL/GenBank/DDBJ whole genome shotgun (WGS) entry which is preliminary data.</text>
</comment>
<name>A0A9W4N5R8_PENOL</name>
<dbReference type="GO" id="GO:0031380">
    <property type="term" value="C:nuclear RNA-directed RNA polymerase complex"/>
    <property type="evidence" value="ECO:0007669"/>
    <property type="project" value="TreeGrafter"/>
</dbReference>
<dbReference type="InterPro" id="IPR047187">
    <property type="entry name" value="SF1_C_Upf1"/>
</dbReference>
<dbReference type="InterPro" id="IPR057373">
    <property type="entry name" value="ZNFX1"/>
</dbReference>
<evidence type="ECO:0000259" key="3">
    <source>
        <dbReference type="Pfam" id="PF13087"/>
    </source>
</evidence>
<proteinExistence type="predicted"/>
<keyword evidence="1" id="KW-0347">Helicase</keyword>
<keyword evidence="1" id="KW-0067">ATP-binding</keyword>
<gene>
    <name evidence="5" type="ORF">POLS_LOCUS9053</name>
</gene>
<evidence type="ECO:0000259" key="4">
    <source>
        <dbReference type="Pfam" id="PF25396"/>
    </source>
</evidence>
<organism evidence="5 6">
    <name type="scientific">Penicillium olsonii</name>
    <dbReference type="NCBI Taxonomy" id="99116"/>
    <lineage>
        <taxon>Eukaryota</taxon>
        <taxon>Fungi</taxon>
        <taxon>Dikarya</taxon>
        <taxon>Ascomycota</taxon>
        <taxon>Pezizomycotina</taxon>
        <taxon>Eurotiomycetes</taxon>
        <taxon>Eurotiomycetidae</taxon>
        <taxon>Eurotiales</taxon>
        <taxon>Aspergillaceae</taxon>
        <taxon>Penicillium</taxon>
    </lineage>
</organism>
<sequence length="967" mass="108758">MFCRPPPSQPIGGVRVLPSHLPPFKTQPWRRFSTHLLPSSTHLPTHLLLFSTHLPTMEQPRPHLPALNFELVNERVGDYFRNEREDVANWQSKSEIHSQEEILGTDKPHSLVPNIPDASWPSSEEYLQAHYNLLREDAVTPLRDAVAMVQDNPLQADEKGVAVYENVYLTGLNVTDQGLAIRVCFSARRAGKNIFWATSDRLRPGTLVALSPVADDFMTKCVVGVVACKLLKKIEKDPKEVVILLASFDDVDLDTQKEWTMVEARTGYFEATRNTMTALQKLSTEKFPLKEIICGVERNIGAPEYLKSQPCMDLSPLVQAAPDQKPTMDMSVDILNNWPIHPMGQLDAPQWAALRQMLTKSLSVTQGPPGTGKTFTVMSALRILLANKRPGDPPILVTAPTNHALDQLLMQISEFEPNFVKLGSGSAHPKICTRTIQGMRQKDLAPFMINGSMQAAVKGHQMVAERITSIIKPLTEKSLMPISPIDVDTFRHYGLLNEHQVLSLSKCIGSNRRNSDPLAVWLGNSVERFIHPSSGDEQWMMREMVDDLQQEIMIQENEFTGWTGFDISLAPDFTRHKKGQRSPAADIVKLYLENDDLRLIPSAHRGTVYNYLRKQLISILHRELLQVRAPYQALCESFVLSGVEQDYPILRDANVVGITTIGLNKYRGLLASVKPRVIIVDEAARVLEGSITTACLPSLQQMILIGDYVQMKAHCSVPYMARYPWNLHISMFERFARNGIALSSLEVQRRMIPDIRGLVTPLYDDALRDHPSVLNRSFIPGMGDIRTYWFTHNRSEEHNEMASRENAFEARMLIQFFWHLVQNGVSPDDITILTFYEGQCNTLKNIMYSAPFIHLAKVLTVDAYQGEENRIILLSLVRSNLFDGTGFVSLVNRACLALSRAKDGLFIFGDAECVTKENALWKEVAATLARSNPPRIGSELPLFCDAHQTRTIITSKLTKSSQKTLEA</sequence>
<dbReference type="GO" id="GO:0031048">
    <property type="term" value="P:regulatory ncRNA-mediated heterochromatin formation"/>
    <property type="evidence" value="ECO:0007669"/>
    <property type="project" value="TreeGrafter"/>
</dbReference>
<dbReference type="OrthoDB" id="4287727at2759"/>
<evidence type="ECO:0000313" key="5">
    <source>
        <dbReference type="EMBL" id="CAG8263212.1"/>
    </source>
</evidence>
<dbReference type="PANTHER" id="PTHR10887:SF341">
    <property type="entry name" value="NFX1-TYPE ZINC FINGER-CONTAINING PROTEIN 1"/>
    <property type="match status" value="1"/>
</dbReference>
<dbReference type="InterPro" id="IPR027417">
    <property type="entry name" value="P-loop_NTPase"/>
</dbReference>
<dbReference type="GO" id="GO:0004386">
    <property type="term" value="F:helicase activity"/>
    <property type="evidence" value="ECO:0007669"/>
    <property type="project" value="InterPro"/>
</dbReference>
<dbReference type="EMBL" id="CAJVOS010000082">
    <property type="protein sequence ID" value="CAG8263212.1"/>
    <property type="molecule type" value="Genomic_DNA"/>
</dbReference>
<dbReference type="InterPro" id="IPR045055">
    <property type="entry name" value="DNA2/NAM7-like"/>
</dbReference>
<feature type="domain" description="DNA2/NAM7 helicase-like C-terminal" evidence="3">
    <location>
        <begin position="728"/>
        <end position="911"/>
    </location>
</feature>
<dbReference type="InterPro" id="IPR041679">
    <property type="entry name" value="DNA2/NAM7-like_C"/>
</dbReference>
<evidence type="ECO:0000313" key="6">
    <source>
        <dbReference type="Proteomes" id="UP001153618"/>
    </source>
</evidence>
<keyword evidence="1" id="KW-0378">Hydrolase</keyword>
<evidence type="ECO:0000259" key="2">
    <source>
        <dbReference type="Pfam" id="PF13086"/>
    </source>
</evidence>
<evidence type="ECO:0000256" key="1">
    <source>
        <dbReference type="ARBA" id="ARBA00022806"/>
    </source>
</evidence>
<reference evidence="5" key="1">
    <citation type="submission" date="2021-07" db="EMBL/GenBank/DDBJ databases">
        <authorList>
            <person name="Branca A.L. A."/>
        </authorList>
    </citation>
    <scope>NUCLEOTIDE SEQUENCE</scope>
</reference>
<dbReference type="Pfam" id="PF13087">
    <property type="entry name" value="AAA_12"/>
    <property type="match status" value="1"/>
</dbReference>
<dbReference type="Proteomes" id="UP001153618">
    <property type="component" value="Unassembled WGS sequence"/>
</dbReference>
<dbReference type="Pfam" id="PF13086">
    <property type="entry name" value="AAA_11"/>
    <property type="match status" value="1"/>
</dbReference>
<dbReference type="Gene3D" id="3.40.50.300">
    <property type="entry name" value="P-loop containing nucleotide triphosphate hydrolases"/>
    <property type="match status" value="3"/>
</dbReference>
<feature type="domain" description="ZNFX1" evidence="4">
    <location>
        <begin position="158"/>
        <end position="265"/>
    </location>
</feature>
<feature type="domain" description="DNA2/NAM7 helicase helicase" evidence="2">
    <location>
        <begin position="345"/>
        <end position="713"/>
    </location>
</feature>
<dbReference type="SUPFAM" id="SSF52540">
    <property type="entry name" value="P-loop containing nucleoside triphosphate hydrolases"/>
    <property type="match status" value="1"/>
</dbReference>
<dbReference type="InterPro" id="IPR041677">
    <property type="entry name" value="DNA2/NAM7_AAA_11"/>
</dbReference>
<dbReference type="AlphaFoldDB" id="A0A9W4N5R8"/>
<accession>A0A9W4N5R8</accession>
<keyword evidence="6" id="KW-1185">Reference proteome</keyword>
<dbReference type="Pfam" id="PF25396">
    <property type="entry name" value="ZNFX1"/>
    <property type="match status" value="1"/>
</dbReference>
<keyword evidence="1" id="KW-0547">Nucleotide-binding</keyword>
<dbReference type="PANTHER" id="PTHR10887">
    <property type="entry name" value="DNA2/NAM7 HELICASE FAMILY"/>
    <property type="match status" value="1"/>
</dbReference>